<dbReference type="PANTHER" id="PTHR46696:SF1">
    <property type="entry name" value="CYTOCHROME P450 YJIB-RELATED"/>
    <property type="match status" value="1"/>
</dbReference>
<evidence type="ECO:0000256" key="2">
    <source>
        <dbReference type="RuleBase" id="RU000461"/>
    </source>
</evidence>
<dbReference type="Pfam" id="PF00067">
    <property type="entry name" value="p450"/>
    <property type="match status" value="1"/>
</dbReference>
<comment type="caution">
    <text evidence="4">The sequence shown here is derived from an EMBL/GenBank/DDBJ whole genome shotgun (WGS) entry which is preliminary data.</text>
</comment>
<evidence type="ECO:0000313" key="5">
    <source>
        <dbReference type="Proteomes" id="UP000613974"/>
    </source>
</evidence>
<reference evidence="5" key="1">
    <citation type="submission" date="2023-07" db="EMBL/GenBank/DDBJ databases">
        <title>Whole genome shotgun sequence of Streptomyces nojiriensis NBRC 13794.</title>
        <authorList>
            <person name="Komaki H."/>
            <person name="Tamura T."/>
        </authorList>
    </citation>
    <scope>NUCLEOTIDE SEQUENCE [LARGE SCALE GENOMIC DNA]</scope>
    <source>
        <strain evidence="5">NBRC 13794</strain>
    </source>
</reference>
<dbReference type="PANTHER" id="PTHR46696">
    <property type="entry name" value="P450, PUTATIVE (EUROFUNG)-RELATED"/>
    <property type="match status" value="1"/>
</dbReference>
<feature type="compositionally biased region" description="Polar residues" evidence="3">
    <location>
        <begin position="1"/>
        <end position="21"/>
    </location>
</feature>
<dbReference type="PROSITE" id="PS00086">
    <property type="entry name" value="CYTOCHROME_P450"/>
    <property type="match status" value="1"/>
</dbReference>
<accession>A0ABQ3SHJ6</accession>
<comment type="similarity">
    <text evidence="1 2">Belongs to the cytochrome P450 family.</text>
</comment>
<keyword evidence="2" id="KW-0479">Metal-binding</keyword>
<dbReference type="InterPro" id="IPR036396">
    <property type="entry name" value="Cyt_P450_sf"/>
</dbReference>
<keyword evidence="2" id="KW-0349">Heme</keyword>
<dbReference type="PRINTS" id="PR00359">
    <property type="entry name" value="BP450"/>
</dbReference>
<name>A0ABQ3SHJ6_9ACTN</name>
<proteinExistence type="inferred from homology"/>
<organism evidence="4 5">
    <name type="scientific">Streptomyces nojiriensis</name>
    <dbReference type="NCBI Taxonomy" id="66374"/>
    <lineage>
        <taxon>Bacteria</taxon>
        <taxon>Bacillati</taxon>
        <taxon>Actinomycetota</taxon>
        <taxon>Actinomycetes</taxon>
        <taxon>Kitasatosporales</taxon>
        <taxon>Streptomycetaceae</taxon>
        <taxon>Streptomyces</taxon>
    </lineage>
</organism>
<dbReference type="SUPFAM" id="SSF48264">
    <property type="entry name" value="Cytochrome P450"/>
    <property type="match status" value="1"/>
</dbReference>
<evidence type="ECO:0000256" key="1">
    <source>
        <dbReference type="ARBA" id="ARBA00010617"/>
    </source>
</evidence>
<dbReference type="GeneID" id="95593941"/>
<dbReference type="InterPro" id="IPR017972">
    <property type="entry name" value="Cyt_P450_CS"/>
</dbReference>
<feature type="region of interest" description="Disordered" evidence="3">
    <location>
        <begin position="1"/>
        <end position="31"/>
    </location>
</feature>
<dbReference type="Proteomes" id="UP000613974">
    <property type="component" value="Unassembled WGS sequence"/>
</dbReference>
<dbReference type="EMBL" id="BNEC01000003">
    <property type="protein sequence ID" value="GHI67600.1"/>
    <property type="molecule type" value="Genomic_DNA"/>
</dbReference>
<evidence type="ECO:0000313" key="4">
    <source>
        <dbReference type="EMBL" id="GHI67600.1"/>
    </source>
</evidence>
<protein>
    <submittedName>
        <fullName evidence="4">Cytochrome P450</fullName>
    </submittedName>
</protein>
<dbReference type="Gene3D" id="1.10.630.10">
    <property type="entry name" value="Cytochrome P450"/>
    <property type="match status" value="1"/>
</dbReference>
<gene>
    <name evidence="4" type="ORF">Snoj_15180</name>
</gene>
<dbReference type="InterPro" id="IPR001128">
    <property type="entry name" value="Cyt_P450"/>
</dbReference>
<keyword evidence="2" id="KW-0560">Oxidoreductase</keyword>
<keyword evidence="5" id="KW-1185">Reference proteome</keyword>
<sequence>MTDPTTDLTTASQTAAPTTVRSADPHYPMDRQCPFAPPREATAIRDAGTVPRVTLWNGVRPWLFTRFDDARTILADPRFSADKSRPGYPLSSAVALAETAVEPTLLIMDNPQHDAVRRLVLGEFTVKRAEGWRPAVRAVVDGCLDRMLRGTEADLVADLALPVALTVICEFLGVPFEDRELFRGLTHTMNVVAGTTESAAAARQALQDYLEELVAAGEREPRDGFIGRMAARHLPDGTMTRPQLAAMALLLLTAGHDTTANMISLGVLTLLRHPGHFAALGADDDPELLAGTVEEMLRHLTVVQRGIRRIATEDVTVGDRFVRAGEGVVAAINVANRDPGRFPAGEEFDPAARAHGHLAFGYGPHQCMGQALARVELQEVYAAVARRIPTLRTAVPVEEIRFKSDMAVYGVHALPVTW</sequence>
<evidence type="ECO:0000256" key="3">
    <source>
        <dbReference type="SAM" id="MobiDB-lite"/>
    </source>
</evidence>
<dbReference type="CDD" id="cd11030">
    <property type="entry name" value="CYP105-like"/>
    <property type="match status" value="1"/>
</dbReference>
<keyword evidence="2" id="KW-0408">Iron</keyword>
<dbReference type="InterPro" id="IPR002397">
    <property type="entry name" value="Cyt_P450_B"/>
</dbReference>
<dbReference type="PRINTS" id="PR00385">
    <property type="entry name" value="P450"/>
</dbReference>
<dbReference type="RefSeq" id="WP_189741739.1">
    <property type="nucleotide sequence ID" value="NZ_BMRL01000010.1"/>
</dbReference>
<keyword evidence="2" id="KW-0503">Monooxygenase</keyword>